<evidence type="ECO:0000259" key="2">
    <source>
        <dbReference type="PROSITE" id="PS50234"/>
    </source>
</evidence>
<dbReference type="Gene3D" id="3.40.50.410">
    <property type="entry name" value="von Willebrand factor, type A domain"/>
    <property type="match status" value="3"/>
</dbReference>
<feature type="region of interest" description="Disordered" evidence="1">
    <location>
        <begin position="791"/>
        <end position="826"/>
    </location>
</feature>
<evidence type="ECO:0000256" key="1">
    <source>
        <dbReference type="SAM" id="MobiDB-lite"/>
    </source>
</evidence>
<feature type="compositionally biased region" description="Polar residues" evidence="1">
    <location>
        <begin position="83"/>
        <end position="94"/>
    </location>
</feature>
<dbReference type="RefSeq" id="XP_013421396.1">
    <property type="nucleotide sequence ID" value="XM_013565942.1"/>
</dbReference>
<feature type="region of interest" description="Disordered" evidence="1">
    <location>
        <begin position="83"/>
        <end position="110"/>
    </location>
</feature>
<dbReference type="Pfam" id="PF13768">
    <property type="entry name" value="VWA_3"/>
    <property type="match status" value="3"/>
</dbReference>
<dbReference type="OMA" id="PNCTHQK"/>
<feature type="compositionally biased region" description="Basic residues" evidence="1">
    <location>
        <begin position="31"/>
        <end position="49"/>
    </location>
</feature>
<dbReference type="PROSITE" id="PS50234">
    <property type="entry name" value="VWFA"/>
    <property type="match status" value="1"/>
</dbReference>
<feature type="compositionally biased region" description="Basic and acidic residues" evidence="1">
    <location>
        <begin position="1199"/>
        <end position="1208"/>
    </location>
</feature>
<dbReference type="InterPro" id="IPR002035">
    <property type="entry name" value="VWF_A"/>
</dbReference>
<dbReference type="PANTHER" id="PTHR46478:SF1">
    <property type="entry name" value="VON WILLEBRAND FACTOR A DOMAIN-CONTAINING PROTEIN 3A"/>
    <property type="match status" value="1"/>
</dbReference>
<dbReference type="GeneID" id="106181528"/>
<feature type="region of interest" description="Disordered" evidence="1">
    <location>
        <begin position="1199"/>
        <end position="1246"/>
    </location>
</feature>
<protein>
    <submittedName>
        <fullName evidence="4">von Willebrand factor A domain-containing protein 3A</fullName>
    </submittedName>
</protein>
<dbReference type="KEGG" id="lak:106181528"/>
<keyword evidence="3" id="KW-1185">Reference proteome</keyword>
<evidence type="ECO:0000313" key="4">
    <source>
        <dbReference type="RefSeq" id="XP_013421396.1"/>
    </source>
</evidence>
<sequence length="1246" mass="142065">MSSPEASDTEDDIGDEEMNEENGDTSEPGAKRRKSKVRSKKSGPKKKGRTFLAIEPKPEWQFLNTEESEEPHELTVTHVNQTWSLNKGKNNTASKAEEQTSEEWLQNHSVEESKLTMKDLVAKGKPGKPTYDRTTGKVQQHLTFDAKDINEFEYRLHMQIEHYTKRIKWMLNGSKRMFGLVKGNKVAVVIDSSDANCGFGRLSNFQEALIHLIDEQLSGKQKLYLVKFGSDMEKCWQHVRDINHRTLDEAKDFVANLRPSGGCNLLKAMKHIYRLQDINQIVLILGSVPDQSSEVLTDYILQMGVGKHEPLHTVAFDCSNHLTNLTLKTLAAESRGRYHCYTSTSEEQIYTGSDISLLLKEIKNAQDVINKIKEMRKGMMGDALVSIENEISMEVTQVPQSQFLPRPPGHSNPLRIEMPKFLAKTSEEWLKQNGLKAKHLDLYQVLSPNAYSFKEEFIPVIRKTVQSQVHEKAMAQFHWQDGTVRNVHVDLTQMFEYQKHLGSTVKVFEKRIEWLSSGSRKIFGSIVEKNVVLLIDLSLPNANYLIHIQHSLRLLLEQQISNREYFNIIGFTSRAEMWRPTMVKPTPENLQSAWRWVLGLQCGGSRNFLEAYRMTVENEEELKHHIEVEGVYLFTSGVPDQPHDVCAQYVEESCSGRGIKLHTALFNVDDYDSAGAIPGRYANITKTAESLRNLAHSTGGRFHWFRETGVIESDDVQEILAEIDRAINFSQKCAMLVESVKKKYKAKELEYYEEQLQALPSSVTPSKNKNTLPPPKMNALSLARLKISESQDESVPKALTWRPSSAKDSIAPSPPKGNRPTSAKDPMMKVKSTYKKTTTQQFYTDDKNGIGVVFKRYPNMKSVRKEIKLAMIPEKEEIMTTKEWLRLYGLSKLKLDLTKLVGSQDCRHVQGEVRTLNKIVPAKYCDIFPHVNIGGTIKHLQLLPHEILEYQEMLEKVLRRYLKRLQFLLSGSRRVFGVICHKRVAILIDTSGSMDQHMEELRKELASLIWDQLYKLGAKFNLIRFSHTCEKWEEKMVDATESACHDAIRWVSKLVASGNTCTLDALDRAFEDEDLEAIYLLTDGKPDHSTSMVLREVAKMNTDRHVAVNTISFNCTDSTANNFLKMLAAETSGRYHRVHSDFDAHRFAHKLLTEGFKEAEYPHLPEFDGDDLRRLGTEIAQARRFLTQARSFMELFKDHQTRPHDRSRTSTTTTQPVINGGWVNGAGSSPKLSSTMTPTRPKSAVQ</sequence>
<dbReference type="OrthoDB" id="299997at2759"/>
<dbReference type="STRING" id="7574.A0A1S3KGN7"/>
<dbReference type="InterPro" id="IPR036465">
    <property type="entry name" value="vWFA_dom_sf"/>
</dbReference>
<feature type="domain" description="VWFA" evidence="2">
    <location>
        <begin position="983"/>
        <end position="1156"/>
    </location>
</feature>
<feature type="compositionally biased region" description="Acidic residues" evidence="1">
    <location>
        <begin position="7"/>
        <end position="24"/>
    </location>
</feature>
<dbReference type="PANTHER" id="PTHR46478">
    <property type="entry name" value="VON WILLEBRAND FACTOR A DOMAIN-CONTAINING PROTEIN 3A"/>
    <property type="match status" value="1"/>
</dbReference>
<dbReference type="InParanoid" id="A0A1S3KGN7"/>
<reference evidence="4" key="1">
    <citation type="submission" date="2025-08" db="UniProtKB">
        <authorList>
            <consortium name="RefSeq"/>
        </authorList>
    </citation>
    <scope>IDENTIFICATION</scope>
    <source>
        <tissue evidence="4">Gonads</tissue>
    </source>
</reference>
<accession>A0A1S3KGN7</accession>
<evidence type="ECO:0000313" key="3">
    <source>
        <dbReference type="Proteomes" id="UP000085678"/>
    </source>
</evidence>
<dbReference type="Proteomes" id="UP000085678">
    <property type="component" value="Unplaced"/>
</dbReference>
<dbReference type="SUPFAM" id="SSF53300">
    <property type="entry name" value="vWA-like"/>
    <property type="match status" value="3"/>
</dbReference>
<proteinExistence type="predicted"/>
<name>A0A1S3KGN7_LINAN</name>
<organism evidence="3 4">
    <name type="scientific">Lingula anatina</name>
    <name type="common">Brachiopod</name>
    <name type="synonym">Lingula unguis</name>
    <dbReference type="NCBI Taxonomy" id="7574"/>
    <lineage>
        <taxon>Eukaryota</taxon>
        <taxon>Metazoa</taxon>
        <taxon>Spiralia</taxon>
        <taxon>Lophotrochozoa</taxon>
        <taxon>Brachiopoda</taxon>
        <taxon>Linguliformea</taxon>
        <taxon>Lingulata</taxon>
        <taxon>Lingulida</taxon>
        <taxon>Linguloidea</taxon>
        <taxon>Lingulidae</taxon>
        <taxon>Lingula</taxon>
    </lineage>
</organism>
<dbReference type="SMART" id="SM00327">
    <property type="entry name" value="VWA"/>
    <property type="match status" value="1"/>
</dbReference>
<feature type="compositionally biased region" description="Polar residues" evidence="1">
    <location>
        <begin position="1226"/>
        <end position="1246"/>
    </location>
</feature>
<dbReference type="AlphaFoldDB" id="A0A1S3KGN7"/>
<gene>
    <name evidence="4" type="primary">LOC106181528</name>
</gene>
<feature type="region of interest" description="Disordered" evidence="1">
    <location>
        <begin position="1"/>
        <end position="54"/>
    </location>
</feature>